<comment type="caution">
    <text evidence="1">The sequence shown here is derived from an EMBL/GenBank/DDBJ whole genome shotgun (WGS) entry which is preliminary data.</text>
</comment>
<proteinExistence type="predicted"/>
<accession>A0AA35SYA2</accession>
<reference evidence="1" key="1">
    <citation type="submission" date="2023-03" db="EMBL/GenBank/DDBJ databases">
        <authorList>
            <person name="Steffen K."/>
            <person name="Cardenas P."/>
        </authorList>
    </citation>
    <scope>NUCLEOTIDE SEQUENCE</scope>
</reference>
<dbReference type="Proteomes" id="UP001174909">
    <property type="component" value="Unassembled WGS sequence"/>
</dbReference>
<dbReference type="AlphaFoldDB" id="A0AA35SYA2"/>
<evidence type="ECO:0000313" key="2">
    <source>
        <dbReference type="Proteomes" id="UP001174909"/>
    </source>
</evidence>
<keyword evidence="2" id="KW-1185">Reference proteome</keyword>
<dbReference type="EMBL" id="CASHTH010002945">
    <property type="protein sequence ID" value="CAI8037522.1"/>
    <property type="molecule type" value="Genomic_DNA"/>
</dbReference>
<name>A0AA35SYA2_GEOBA</name>
<sequence length="513" mass="58902">MTSKPTMMFYHDGRHPLIYMYEPPMQVEEYQQAVDELIGTPIQAINFCMGDGRTVLHDTKVGELWGDNQDRWAHTIFRRAHQNAKHLIETGNDPLKIVADRAHEKGFAFNPVLLVQQGSGDPENDTRGSTFRFTHKHLDIGAAGDVPESFKGFQNADFKHDEIRDERFALIEETLQNYDCDGFELQMNYQPTYFHPNEVEAGIPIMTDWIRRVSEAVKASGADRELIVRIPASVKGCLSIGMDVIDWIEQGLVDVIIAQDFSGPELLSGMSNFRELSNADTDRVGQGTIEMIRAVATNYWMQGVDGLYLAHWFGNWPYKADFYEKLREIPYPEVMDTKDKIYSLPTISERYQNPDTEPGLSMQLTRDLHEGETEQFTLIISDDLPKWDAVGRIHKVLLRIRIMGMTELDEISFKLNGKSLPDSSLRKINALYRMSAPRYRVGSGYWFIYDLDEEDWPVRGDNTLEITHDVVDKVPLEQTLVRDVELDVRYLMGKNYHRSLVDDELGPHEITSE</sequence>
<evidence type="ECO:0000313" key="1">
    <source>
        <dbReference type="EMBL" id="CAI8037522.1"/>
    </source>
</evidence>
<protein>
    <recommendedName>
        <fullName evidence="3">Family 10 glycosylhydrolase</fullName>
    </recommendedName>
</protein>
<evidence type="ECO:0008006" key="3">
    <source>
        <dbReference type="Google" id="ProtNLM"/>
    </source>
</evidence>
<organism evidence="1 2">
    <name type="scientific">Geodia barretti</name>
    <name type="common">Barrett's horny sponge</name>
    <dbReference type="NCBI Taxonomy" id="519541"/>
    <lineage>
        <taxon>Eukaryota</taxon>
        <taxon>Metazoa</taxon>
        <taxon>Porifera</taxon>
        <taxon>Demospongiae</taxon>
        <taxon>Heteroscleromorpha</taxon>
        <taxon>Tetractinellida</taxon>
        <taxon>Astrophorina</taxon>
        <taxon>Geodiidae</taxon>
        <taxon>Geodia</taxon>
    </lineage>
</organism>
<gene>
    <name evidence="1" type="ORF">GBAR_LOCUS20986</name>
</gene>